<organism evidence="1 2">
    <name type="scientific">Platanthera zijinensis</name>
    <dbReference type="NCBI Taxonomy" id="2320716"/>
    <lineage>
        <taxon>Eukaryota</taxon>
        <taxon>Viridiplantae</taxon>
        <taxon>Streptophyta</taxon>
        <taxon>Embryophyta</taxon>
        <taxon>Tracheophyta</taxon>
        <taxon>Spermatophyta</taxon>
        <taxon>Magnoliopsida</taxon>
        <taxon>Liliopsida</taxon>
        <taxon>Asparagales</taxon>
        <taxon>Orchidaceae</taxon>
        <taxon>Orchidoideae</taxon>
        <taxon>Orchideae</taxon>
        <taxon>Orchidinae</taxon>
        <taxon>Platanthera</taxon>
    </lineage>
</organism>
<accession>A0AAP0BBC0</accession>
<dbReference type="Proteomes" id="UP001418222">
    <property type="component" value="Unassembled WGS sequence"/>
</dbReference>
<dbReference type="PANTHER" id="PTHR35738">
    <property type="entry name" value="OS05G0577800 PROTEIN"/>
    <property type="match status" value="1"/>
</dbReference>
<proteinExistence type="predicted"/>
<keyword evidence="2" id="KW-1185">Reference proteome</keyword>
<dbReference type="EMBL" id="JBBWWQ010000013">
    <property type="protein sequence ID" value="KAK8934016.1"/>
    <property type="molecule type" value="Genomic_DNA"/>
</dbReference>
<sequence>MTVTGIRELLDRDGVAGGGGSWLGKGGDLGEVAAAPISPPYQLPVAIEPFKQQIFTFQPLYSSCPGSIQPPFSSLYLNCPSPLLRNPNSVPRSYQRADPNYVMLTPNKEHLAEGVLRDFGKRPMFESQINAGNYEQLPSELKPIGKIF</sequence>
<evidence type="ECO:0000313" key="2">
    <source>
        <dbReference type="Proteomes" id="UP001418222"/>
    </source>
</evidence>
<gene>
    <name evidence="1" type="ORF">KSP39_PZI015551</name>
</gene>
<evidence type="ECO:0000313" key="1">
    <source>
        <dbReference type="EMBL" id="KAK8934016.1"/>
    </source>
</evidence>
<reference evidence="1 2" key="1">
    <citation type="journal article" date="2022" name="Nat. Plants">
        <title>Genomes of leafy and leafless Platanthera orchids illuminate the evolution of mycoheterotrophy.</title>
        <authorList>
            <person name="Li M.H."/>
            <person name="Liu K.W."/>
            <person name="Li Z."/>
            <person name="Lu H.C."/>
            <person name="Ye Q.L."/>
            <person name="Zhang D."/>
            <person name="Wang J.Y."/>
            <person name="Li Y.F."/>
            <person name="Zhong Z.M."/>
            <person name="Liu X."/>
            <person name="Yu X."/>
            <person name="Liu D.K."/>
            <person name="Tu X.D."/>
            <person name="Liu B."/>
            <person name="Hao Y."/>
            <person name="Liao X.Y."/>
            <person name="Jiang Y.T."/>
            <person name="Sun W.H."/>
            <person name="Chen J."/>
            <person name="Chen Y.Q."/>
            <person name="Ai Y."/>
            <person name="Zhai J.W."/>
            <person name="Wu S.S."/>
            <person name="Zhou Z."/>
            <person name="Hsiao Y.Y."/>
            <person name="Wu W.L."/>
            <person name="Chen Y.Y."/>
            <person name="Lin Y.F."/>
            <person name="Hsu J.L."/>
            <person name="Li C.Y."/>
            <person name="Wang Z.W."/>
            <person name="Zhao X."/>
            <person name="Zhong W.Y."/>
            <person name="Ma X.K."/>
            <person name="Ma L."/>
            <person name="Huang J."/>
            <person name="Chen G.Z."/>
            <person name="Huang M.Z."/>
            <person name="Huang L."/>
            <person name="Peng D.H."/>
            <person name="Luo Y.B."/>
            <person name="Zou S.Q."/>
            <person name="Chen S.P."/>
            <person name="Lan S."/>
            <person name="Tsai W.C."/>
            <person name="Van de Peer Y."/>
            <person name="Liu Z.J."/>
        </authorList>
    </citation>
    <scope>NUCLEOTIDE SEQUENCE [LARGE SCALE GENOMIC DNA]</scope>
    <source>
        <strain evidence="1">Lor287</strain>
    </source>
</reference>
<dbReference type="PANTHER" id="PTHR35738:SF3">
    <property type="entry name" value="OS05G0577800 PROTEIN"/>
    <property type="match status" value="1"/>
</dbReference>
<name>A0AAP0BBC0_9ASPA</name>
<protein>
    <submittedName>
        <fullName evidence="1">Uncharacterized protein</fullName>
    </submittedName>
</protein>
<dbReference type="AlphaFoldDB" id="A0AAP0BBC0"/>
<comment type="caution">
    <text evidence="1">The sequence shown here is derived from an EMBL/GenBank/DDBJ whole genome shotgun (WGS) entry which is preliminary data.</text>
</comment>